<dbReference type="InterPro" id="IPR057207">
    <property type="entry name" value="FBXL15_LRR"/>
</dbReference>
<dbReference type="SUPFAM" id="SSF52047">
    <property type="entry name" value="RNI-like"/>
    <property type="match status" value="1"/>
</dbReference>
<evidence type="ECO:0000259" key="2">
    <source>
        <dbReference type="Pfam" id="PF12937"/>
    </source>
</evidence>
<feature type="compositionally biased region" description="Low complexity" evidence="1">
    <location>
        <begin position="89"/>
        <end position="118"/>
    </location>
</feature>
<feature type="domain" description="F-box/LRR-repeat protein 15-like leucin rich repeat" evidence="3">
    <location>
        <begin position="282"/>
        <end position="503"/>
    </location>
</feature>
<gene>
    <name evidence="4" type="ORF">YALI1_C20488g</name>
</gene>
<dbReference type="RefSeq" id="XP_501841.3">
    <property type="nucleotide sequence ID" value="XM_501841.3"/>
</dbReference>
<organism evidence="4 5">
    <name type="scientific">Yarrowia lipolytica</name>
    <name type="common">Candida lipolytica</name>
    <dbReference type="NCBI Taxonomy" id="4952"/>
    <lineage>
        <taxon>Eukaryota</taxon>
        <taxon>Fungi</taxon>
        <taxon>Dikarya</taxon>
        <taxon>Ascomycota</taxon>
        <taxon>Saccharomycotina</taxon>
        <taxon>Dipodascomycetes</taxon>
        <taxon>Dipodascales</taxon>
        <taxon>Dipodascales incertae sedis</taxon>
        <taxon>Yarrowia</taxon>
    </lineage>
</organism>
<evidence type="ECO:0000313" key="4">
    <source>
        <dbReference type="EMBL" id="AOW02885.1"/>
    </source>
</evidence>
<dbReference type="Proteomes" id="UP000182444">
    <property type="component" value="Chromosome 1C"/>
</dbReference>
<dbReference type="PANTHER" id="PTHR13318">
    <property type="entry name" value="PARTNER OF PAIRED, ISOFORM B-RELATED"/>
    <property type="match status" value="1"/>
</dbReference>
<dbReference type="SUPFAM" id="SSF81383">
    <property type="entry name" value="F-box domain"/>
    <property type="match status" value="1"/>
</dbReference>
<dbReference type="SMART" id="SM00367">
    <property type="entry name" value="LRR_CC"/>
    <property type="match status" value="11"/>
</dbReference>
<protein>
    <recommendedName>
        <fullName evidence="6">F-box domain-containing protein</fullName>
    </recommendedName>
</protein>
<feature type="domain" description="F-box" evidence="2">
    <location>
        <begin position="145"/>
        <end position="189"/>
    </location>
</feature>
<feature type="region of interest" description="Disordered" evidence="1">
    <location>
        <begin position="89"/>
        <end position="125"/>
    </location>
</feature>
<accession>A0A1D8NB78</accession>
<dbReference type="GO" id="GO:0019005">
    <property type="term" value="C:SCF ubiquitin ligase complex"/>
    <property type="evidence" value="ECO:0007669"/>
    <property type="project" value="TreeGrafter"/>
</dbReference>
<evidence type="ECO:0000256" key="1">
    <source>
        <dbReference type="SAM" id="MobiDB-lite"/>
    </source>
</evidence>
<name>A0A1D8NB78_YARLL</name>
<evidence type="ECO:0000313" key="5">
    <source>
        <dbReference type="Proteomes" id="UP000182444"/>
    </source>
</evidence>
<dbReference type="VEuPathDB" id="FungiDB:YALI1_C20488g"/>
<dbReference type="InterPro" id="IPR036047">
    <property type="entry name" value="F-box-like_dom_sf"/>
</dbReference>
<dbReference type="GeneID" id="2909739"/>
<dbReference type="InterPro" id="IPR006553">
    <property type="entry name" value="Leu-rich_rpt_Cys-con_subtyp"/>
</dbReference>
<dbReference type="Gene3D" id="3.80.10.10">
    <property type="entry name" value="Ribonuclease Inhibitor"/>
    <property type="match status" value="2"/>
</dbReference>
<dbReference type="GO" id="GO:0031146">
    <property type="term" value="P:SCF-dependent proteasomal ubiquitin-dependent protein catabolic process"/>
    <property type="evidence" value="ECO:0007669"/>
    <property type="project" value="TreeGrafter"/>
</dbReference>
<dbReference type="InterPro" id="IPR032675">
    <property type="entry name" value="LRR_dom_sf"/>
</dbReference>
<dbReference type="EMBL" id="CP017555">
    <property type="protein sequence ID" value="AOW02885.1"/>
    <property type="molecule type" value="Genomic_DNA"/>
</dbReference>
<dbReference type="eggNOG" id="KOG1947">
    <property type="taxonomic scope" value="Eukaryota"/>
</dbReference>
<evidence type="ECO:0000259" key="3">
    <source>
        <dbReference type="Pfam" id="PF25372"/>
    </source>
</evidence>
<dbReference type="AlphaFoldDB" id="A0A1D8NB78"/>
<dbReference type="InterPro" id="IPR001810">
    <property type="entry name" value="F-box_dom"/>
</dbReference>
<dbReference type="KEGG" id="yli:2909739"/>
<evidence type="ECO:0008006" key="6">
    <source>
        <dbReference type="Google" id="ProtNLM"/>
    </source>
</evidence>
<dbReference type="Pfam" id="PF25372">
    <property type="entry name" value="DUF7885"/>
    <property type="match status" value="1"/>
</dbReference>
<reference evidence="4 5" key="1">
    <citation type="journal article" date="2016" name="PLoS ONE">
        <title>Sequence Assembly of Yarrowia lipolytica Strain W29/CLIB89 Shows Transposable Element Diversity.</title>
        <authorList>
            <person name="Magnan C."/>
            <person name="Yu J."/>
            <person name="Chang I."/>
            <person name="Jahn E."/>
            <person name="Kanomata Y."/>
            <person name="Wu J."/>
            <person name="Zeller M."/>
            <person name="Oakes M."/>
            <person name="Baldi P."/>
            <person name="Sandmeyer S."/>
        </authorList>
    </citation>
    <scope>NUCLEOTIDE SEQUENCE [LARGE SCALE GENOMIC DNA]</scope>
    <source>
        <strain evidence="5">CLIB89(W29)</strain>
    </source>
</reference>
<dbReference type="Pfam" id="PF12937">
    <property type="entry name" value="F-box-like"/>
    <property type="match status" value="1"/>
</dbReference>
<sequence length="823" mass="90128">MLRPRSEVIPPTFTFFLSDTRWRTCPLSGQNICTSTILDPLLTQLYSDISYHTSHNMYSDDVASVTSSDNEQVENDSIRRALRRSALLRSASSRHGSSAVNRSGASSPTSSSSNSIQSAETDSDIDMDEVAEADGVEPDKDAPVHQLPSELLTVIFTMLPERRDVHSCLLVSKTWFMSCVDLVWFRPHLPKDLTRLQQLLRTLKQPVSSQTVPYSTYIRRLNLTNLTGEMTDELLSGVAVCTRLERLTLANCTALSDASLVPVLQQNSGLQSVDVTNVSHITDATIKALLPSKRRLQGLYATGCANITNAAIVALATECRLLKRIKVNSCPNVEDEAAMALVDNCPQLVELDLHENSALSGSVATEALRKLPNLRELRVGQVTGVNDACFLGFPARPQFDRLRIIDLTACNAITDAAVDRLVTCAPKLRHVVLAKCTRVTDRSIRSLLRLGKSLHYLHLGHCASITDAGIAQLVRACQRIQYIDVANCSQLTDAAVEDLASLTKLRRIGLVKCVNITDAAIYALASRSGFEASLERVHLSYCAGISIPAVLRLVNVCPRLSHLSLTGVTAFLRSDFRQFCREPPPEFTQHHQALFCVFSGDGVKRLRTHLNQLAEADMGYLLGGGGFAGGLGPGIGGGLGGGVGTATLEELIAAQRRVRHIVNEVFPDGRPHGGLDGLGMDGIDPLAQLEHVHHIERVMARLEMERQEGLEQRHQQEQRQLREGFRQADQRQLREGFGQPEIQQPGPPTALPVLPEGGVPVVAQPVAGIPPAAARGLERQTQQYNEALQQLQMLEGRPEVDQQLVAELRRQVEQHGREMGQGE</sequence>
<proteinExistence type="predicted"/>
<dbReference type="VEuPathDB" id="FungiDB:YALI0_C14740g"/>